<evidence type="ECO:0000313" key="3">
    <source>
        <dbReference type="EMBL" id="OYX33292.1"/>
    </source>
</evidence>
<feature type="compositionally biased region" description="Low complexity" evidence="1">
    <location>
        <begin position="275"/>
        <end position="305"/>
    </location>
</feature>
<dbReference type="Pfam" id="PF02120">
    <property type="entry name" value="Flg_hook"/>
    <property type="match status" value="1"/>
</dbReference>
<organism evidence="3 4">
    <name type="scientific">Brevundimonas subvibrioides</name>
    <dbReference type="NCBI Taxonomy" id="74313"/>
    <lineage>
        <taxon>Bacteria</taxon>
        <taxon>Pseudomonadati</taxon>
        <taxon>Pseudomonadota</taxon>
        <taxon>Alphaproteobacteria</taxon>
        <taxon>Caulobacterales</taxon>
        <taxon>Caulobacteraceae</taxon>
        <taxon>Brevundimonas</taxon>
    </lineage>
</organism>
<feature type="compositionally biased region" description="Low complexity" evidence="1">
    <location>
        <begin position="337"/>
        <end position="353"/>
    </location>
</feature>
<feature type="compositionally biased region" description="Low complexity" evidence="1">
    <location>
        <begin position="179"/>
        <end position="190"/>
    </location>
</feature>
<dbReference type="InterPro" id="IPR021136">
    <property type="entry name" value="Flagellar_hook_control-like_C"/>
</dbReference>
<reference evidence="3 4" key="1">
    <citation type="submission" date="2017-03" db="EMBL/GenBank/DDBJ databases">
        <title>Lifting the veil on microbial sulfur biogeochemistry in mining wastewaters.</title>
        <authorList>
            <person name="Kantor R.S."/>
            <person name="Colenbrander Nelson T."/>
            <person name="Marshall S."/>
            <person name="Bennett D."/>
            <person name="Apte S."/>
            <person name="Camacho D."/>
            <person name="Thomas B.C."/>
            <person name="Warren L.A."/>
            <person name="Banfield J.F."/>
        </authorList>
    </citation>
    <scope>NUCLEOTIDE SEQUENCE [LARGE SCALE GENOMIC DNA]</scope>
    <source>
        <strain evidence="3">32-69-9</strain>
    </source>
</reference>
<feature type="region of interest" description="Disordered" evidence="1">
    <location>
        <begin position="123"/>
        <end position="146"/>
    </location>
</feature>
<accession>A0A258FNF0</accession>
<dbReference type="EMBL" id="NCEB01000017">
    <property type="protein sequence ID" value="OYX33292.1"/>
    <property type="molecule type" value="Genomic_DNA"/>
</dbReference>
<feature type="compositionally biased region" description="Basic and acidic residues" evidence="1">
    <location>
        <begin position="262"/>
        <end position="272"/>
    </location>
</feature>
<dbReference type="InterPro" id="IPR038610">
    <property type="entry name" value="FliK-like_C_sf"/>
</dbReference>
<dbReference type="Gene3D" id="3.30.750.140">
    <property type="match status" value="1"/>
</dbReference>
<gene>
    <name evidence="3" type="ORF">B7Z01_09315</name>
</gene>
<dbReference type="CDD" id="cd17470">
    <property type="entry name" value="T3SS_Flik_C"/>
    <property type="match status" value="1"/>
</dbReference>
<comment type="caution">
    <text evidence="3">The sequence shown here is derived from an EMBL/GenBank/DDBJ whole genome shotgun (WGS) entry which is preliminary data.</text>
</comment>
<name>A0A258FNF0_9CAUL</name>
<feature type="region of interest" description="Disordered" evidence="1">
    <location>
        <begin position="42"/>
        <end position="61"/>
    </location>
</feature>
<protein>
    <recommendedName>
        <fullName evidence="2">Flagellar hook-length control protein-like C-terminal domain-containing protein</fullName>
    </recommendedName>
</protein>
<proteinExistence type="predicted"/>
<evidence type="ECO:0000259" key="2">
    <source>
        <dbReference type="Pfam" id="PF02120"/>
    </source>
</evidence>
<dbReference type="AlphaFoldDB" id="A0A258FNF0"/>
<evidence type="ECO:0000313" key="4">
    <source>
        <dbReference type="Proteomes" id="UP000215595"/>
    </source>
</evidence>
<feature type="compositionally biased region" description="Pro residues" evidence="1">
    <location>
        <begin position="307"/>
        <end position="321"/>
    </location>
</feature>
<feature type="domain" description="Flagellar hook-length control protein-like C-terminal" evidence="2">
    <location>
        <begin position="377"/>
        <end position="455"/>
    </location>
</feature>
<sequence length="507" mass="50505">MSTSAFAAVLGPITGSTAPARGVKADARPTSDDGDFATALRVSPASDVAAEPTPVRAGKGREEVAATEIAEAAPAVAPLVDVPATVATAAVPPPVLIPEAPQADVAVGVAPAAPALVEDQGDADALAGVAPSPDDEPAQASSLPVVDLKRPAQASAVVEAAQAKSAVADPSQRKPLPVEAAEPTAAPTEPRVVAPPASDRAREVAAARSAVQNSLQPPVRPAKGAGGASVATSPVPVEGAASPEGEVEPAAPLAPPLPAEPGRVRDVIDRATTRATSDAPSADSNASASGAAKSTESTGSSSTAAVPPKPAPASEIAPPPVASTLVAEEPPTTQSGAAPQPVPEAQAAEAAQAPGLSTLSRTAVETTAQIAAQIVRRLEGRSTRFEMALTPEGLGRVDISLDIEADGSLRATLAFDNPVAATDLRGRADELRRQLTDAGFTLADDALSFADRDPSAGQGGGFDRPSDRHNARAFGAASRLSVEADALAQAPSWIQLSPTPSGVDMKV</sequence>
<evidence type="ECO:0000256" key="1">
    <source>
        <dbReference type="SAM" id="MobiDB-lite"/>
    </source>
</evidence>
<dbReference type="Proteomes" id="UP000215595">
    <property type="component" value="Unassembled WGS sequence"/>
</dbReference>
<feature type="region of interest" description="Disordered" evidence="1">
    <location>
        <begin position="162"/>
        <end position="353"/>
    </location>
</feature>